<dbReference type="EMBL" id="JBDKXB010000012">
    <property type="protein sequence ID" value="MEY6432856.1"/>
    <property type="molecule type" value="Genomic_DNA"/>
</dbReference>
<sequence>MKKKRKPRSVPRKGAGSTLLPTALADLARQDLESGRYREAIAHYKGLLKQADAEPSWRTGLAEAYAGRVGDAGP</sequence>
<evidence type="ECO:0008006" key="3">
    <source>
        <dbReference type="Google" id="ProtNLM"/>
    </source>
</evidence>
<proteinExistence type="predicted"/>
<keyword evidence="2" id="KW-1185">Reference proteome</keyword>
<name>A0ABV4BEF3_9GAMM</name>
<dbReference type="InterPro" id="IPR011990">
    <property type="entry name" value="TPR-like_helical_dom_sf"/>
</dbReference>
<comment type="caution">
    <text evidence="1">The sequence shown here is derived from an EMBL/GenBank/DDBJ whole genome shotgun (WGS) entry which is preliminary data.</text>
</comment>
<dbReference type="SUPFAM" id="SSF48452">
    <property type="entry name" value="TPR-like"/>
    <property type="match status" value="1"/>
</dbReference>
<accession>A0ABV4BEF3</accession>
<protein>
    <recommendedName>
        <fullName evidence="3">Tetratricopeptide repeat protein</fullName>
    </recommendedName>
</protein>
<evidence type="ECO:0000313" key="1">
    <source>
        <dbReference type="EMBL" id="MEY6432856.1"/>
    </source>
</evidence>
<dbReference type="Proteomes" id="UP001564408">
    <property type="component" value="Unassembled WGS sequence"/>
</dbReference>
<evidence type="ECO:0000313" key="2">
    <source>
        <dbReference type="Proteomes" id="UP001564408"/>
    </source>
</evidence>
<reference evidence="1 2" key="1">
    <citation type="submission" date="2024-05" db="EMBL/GenBank/DDBJ databases">
        <title>Genome Sequence and Characterization of the New Strain Purple Sulfur Bacterium of Genus Thioalkalicoccus.</title>
        <authorList>
            <person name="Bryantseva I.A."/>
            <person name="Kyndt J.A."/>
            <person name="Imhoff J.F."/>
        </authorList>
    </citation>
    <scope>NUCLEOTIDE SEQUENCE [LARGE SCALE GENOMIC DNA]</scope>
    <source>
        <strain evidence="1 2">Um2</strain>
    </source>
</reference>
<dbReference type="RefSeq" id="WP_369667242.1">
    <property type="nucleotide sequence ID" value="NZ_JBDKXB010000012.1"/>
</dbReference>
<gene>
    <name evidence="1" type="ORF">ABC977_10595</name>
</gene>
<organism evidence="1 2">
    <name type="scientific">Thioalkalicoccus limnaeus</name>
    <dbReference type="NCBI Taxonomy" id="120681"/>
    <lineage>
        <taxon>Bacteria</taxon>
        <taxon>Pseudomonadati</taxon>
        <taxon>Pseudomonadota</taxon>
        <taxon>Gammaproteobacteria</taxon>
        <taxon>Chromatiales</taxon>
        <taxon>Chromatiaceae</taxon>
        <taxon>Thioalkalicoccus</taxon>
    </lineage>
</organism>